<organism evidence="2 3">
    <name type="scientific">Candidatus Clostridium helianthi</name>
    <dbReference type="NCBI Taxonomy" id="3381660"/>
    <lineage>
        <taxon>Bacteria</taxon>
        <taxon>Bacillati</taxon>
        <taxon>Bacillota</taxon>
        <taxon>Clostridia</taxon>
        <taxon>Eubacteriales</taxon>
        <taxon>Clostridiaceae</taxon>
        <taxon>Clostridium</taxon>
    </lineage>
</organism>
<dbReference type="RefSeq" id="WP_406762388.1">
    <property type="nucleotide sequence ID" value="NZ_JBJIAB010000037.1"/>
</dbReference>
<dbReference type="EMBL" id="JBJIAB010000037">
    <property type="protein sequence ID" value="MFL0167641.1"/>
    <property type="molecule type" value="Genomic_DNA"/>
</dbReference>
<evidence type="ECO:0000313" key="3">
    <source>
        <dbReference type="Proteomes" id="UP001623600"/>
    </source>
</evidence>
<keyword evidence="1" id="KW-0175">Coiled coil</keyword>
<gene>
    <name evidence="2" type="ORF">ACJDTP_21445</name>
</gene>
<name>A0ABW8S9V8_9CLOT</name>
<dbReference type="SUPFAM" id="SSF51445">
    <property type="entry name" value="(Trans)glycosidases"/>
    <property type="match status" value="1"/>
</dbReference>
<dbReference type="Proteomes" id="UP001623600">
    <property type="component" value="Unassembled WGS sequence"/>
</dbReference>
<evidence type="ECO:0000256" key="1">
    <source>
        <dbReference type="SAM" id="Coils"/>
    </source>
</evidence>
<feature type="coiled-coil region" evidence="1">
    <location>
        <begin position="59"/>
        <end position="86"/>
    </location>
</feature>
<comment type="caution">
    <text evidence="2">The sequence shown here is derived from an EMBL/GenBank/DDBJ whole genome shotgun (WGS) entry which is preliminary data.</text>
</comment>
<accession>A0ABW8S9V8</accession>
<reference evidence="2 3" key="1">
    <citation type="submission" date="2024-11" db="EMBL/GenBank/DDBJ databases">
        <authorList>
            <person name="Heng Y.C."/>
            <person name="Lim A.C.H."/>
            <person name="Lee J.K.Y."/>
            <person name="Kittelmann S."/>
        </authorList>
    </citation>
    <scope>NUCLEOTIDE SEQUENCE [LARGE SCALE GENOMIC DNA]</scope>
    <source>
        <strain evidence="2 3">WILCCON 0112</strain>
    </source>
</reference>
<protein>
    <recommendedName>
        <fullName evidence="4">Glycoside hydrolase family 5 domain-containing protein</fullName>
    </recommendedName>
</protein>
<sequence length="402" mass="45539">MAELKISDYIDVDSIDGTELILVSKDGSYRKTTIEEIRNLASDIANTALADLLNKAASAHDVKNILNAINNNFENLNAQLSDLTNKVYERKFNPKFMHTLHIGQPQDNLGNIWIEDNETTQSYLNGLSNMHLDGLNICVNIAYNKNISSLYQVESNEKIIDTINKCNILNIKVNCIKCHLSKIKISDIDSMTYSTFFSTYKSILISLANNLHLYNIPYFIVFNEYNLVYNYLNTANLSPTLDIINSIKAIGYKTGISPGGINDAFSISDSILEACDIMCLNYYPSVGNKGSLTTLREVEEAIVSGGINEFINMVKLKFPNKPIIISETGLMDYWKSLEFPSWYNFEESDKIKTNGKVISLYLQGLFNALNDLDISEVWWWFNLYNSYESVINTFDEYLKGGM</sequence>
<dbReference type="Gene3D" id="3.20.20.80">
    <property type="entry name" value="Glycosidases"/>
    <property type="match status" value="1"/>
</dbReference>
<dbReference type="InterPro" id="IPR017853">
    <property type="entry name" value="GH"/>
</dbReference>
<evidence type="ECO:0008006" key="4">
    <source>
        <dbReference type="Google" id="ProtNLM"/>
    </source>
</evidence>
<keyword evidence="3" id="KW-1185">Reference proteome</keyword>
<evidence type="ECO:0000313" key="2">
    <source>
        <dbReference type="EMBL" id="MFL0167641.1"/>
    </source>
</evidence>
<proteinExistence type="predicted"/>